<dbReference type="OrthoDB" id="2534759at2759"/>
<protein>
    <submittedName>
        <fullName evidence="1">Uncharacterized protein</fullName>
    </submittedName>
</protein>
<reference evidence="1" key="1">
    <citation type="submission" date="2021-03" db="EMBL/GenBank/DDBJ databases">
        <title>Evolutionary innovations through gain and loss of genes in the ectomycorrhizal Boletales.</title>
        <authorList>
            <person name="Wu G."/>
            <person name="Miyauchi S."/>
            <person name="Morin E."/>
            <person name="Yang Z.-L."/>
            <person name="Xu J."/>
            <person name="Martin F.M."/>
        </authorList>
    </citation>
    <scope>NUCLEOTIDE SEQUENCE</scope>
    <source>
        <strain evidence="1">BR01</strain>
    </source>
</reference>
<comment type="caution">
    <text evidence="1">The sequence shown here is derived from an EMBL/GenBank/DDBJ whole genome shotgun (WGS) entry which is preliminary data.</text>
</comment>
<dbReference type="AlphaFoldDB" id="A0A8I3A6D1"/>
<gene>
    <name evidence="1" type="ORF">JVT61DRAFT_8774</name>
</gene>
<proteinExistence type="predicted"/>
<evidence type="ECO:0000313" key="2">
    <source>
        <dbReference type="Proteomes" id="UP000683000"/>
    </source>
</evidence>
<evidence type="ECO:0000313" key="1">
    <source>
        <dbReference type="EMBL" id="KAG6372066.1"/>
    </source>
</evidence>
<keyword evidence="2" id="KW-1185">Reference proteome</keyword>
<name>A0A8I3A6D1_9AGAM</name>
<accession>A0A8I3A6D1</accession>
<dbReference type="EMBL" id="JAGFBS010000030">
    <property type="protein sequence ID" value="KAG6372066.1"/>
    <property type="molecule type" value="Genomic_DNA"/>
</dbReference>
<organism evidence="1 2">
    <name type="scientific">Boletus reticuloceps</name>
    <dbReference type="NCBI Taxonomy" id="495285"/>
    <lineage>
        <taxon>Eukaryota</taxon>
        <taxon>Fungi</taxon>
        <taxon>Dikarya</taxon>
        <taxon>Basidiomycota</taxon>
        <taxon>Agaricomycotina</taxon>
        <taxon>Agaricomycetes</taxon>
        <taxon>Agaricomycetidae</taxon>
        <taxon>Boletales</taxon>
        <taxon>Boletineae</taxon>
        <taxon>Boletaceae</taxon>
        <taxon>Boletoideae</taxon>
        <taxon>Boletus</taxon>
    </lineage>
</organism>
<sequence length="61" mass="6968">MDFELPPPPVVPEIRHPAFPPHVKIHEADTEVLLLVVAQDLTAVTHTWSVHNTRDDTHFPR</sequence>
<dbReference type="Proteomes" id="UP000683000">
    <property type="component" value="Unassembled WGS sequence"/>
</dbReference>